<evidence type="ECO:0000313" key="2">
    <source>
        <dbReference type="Proteomes" id="UP000003392"/>
    </source>
</evidence>
<organism evidence="1 2">
    <name type="scientific">Helicobacter pylori Hp P-13b</name>
    <dbReference type="NCBI Taxonomy" id="992107"/>
    <lineage>
        <taxon>Bacteria</taxon>
        <taxon>Pseudomonadati</taxon>
        <taxon>Campylobacterota</taxon>
        <taxon>Epsilonproteobacteria</taxon>
        <taxon>Campylobacterales</taxon>
        <taxon>Helicobacteraceae</taxon>
        <taxon>Helicobacter</taxon>
    </lineage>
</organism>
<protein>
    <submittedName>
        <fullName evidence="1">Uncharacterized protein</fullName>
    </submittedName>
</protein>
<evidence type="ECO:0000313" key="1">
    <source>
        <dbReference type="EMBL" id="EJC31417.1"/>
    </source>
</evidence>
<reference evidence="1 2" key="1">
    <citation type="submission" date="2012-05" db="EMBL/GenBank/DDBJ databases">
        <title>Genome sequence of Helicobacter pylori Hp P-13b.</title>
        <authorList>
            <person name="Blanchard T.G."/>
            <person name="Czinn S.J."/>
            <person name="McCracken C."/>
            <person name="Abolude K."/>
            <person name="Maroo A."/>
            <person name="Santana-Cruz I."/>
            <person name="Tallon L.J."/>
            <person name="Ficke F.W.F."/>
        </authorList>
    </citation>
    <scope>NUCLEOTIDE SEQUENCE [LARGE SCALE GENOMIC DNA]</scope>
    <source>
        <strain evidence="1 2">Hp P-13b</strain>
    </source>
</reference>
<gene>
    <name evidence="1" type="ORF">HPHPP13B_0980</name>
</gene>
<accession>A0ABC9QR80</accession>
<dbReference type="EMBL" id="AKQI01000006">
    <property type="protein sequence ID" value="EJC31417.1"/>
    <property type="molecule type" value="Genomic_DNA"/>
</dbReference>
<sequence>MHESLKNEKALRKIEAIGTLPNHYRDGINYSVSNLYKIARVSHRVSLWLNYKG</sequence>
<proteinExistence type="predicted"/>
<name>A0ABC9QR80_HELPX</name>
<comment type="caution">
    <text evidence="1">The sequence shown here is derived from an EMBL/GenBank/DDBJ whole genome shotgun (WGS) entry which is preliminary data.</text>
</comment>
<dbReference type="Proteomes" id="UP000003392">
    <property type="component" value="Unassembled WGS sequence"/>
</dbReference>
<dbReference type="AlphaFoldDB" id="A0ABC9QR80"/>